<evidence type="ECO:0000313" key="2">
    <source>
        <dbReference type="Proteomes" id="UP001314170"/>
    </source>
</evidence>
<proteinExistence type="predicted"/>
<protein>
    <submittedName>
        <fullName evidence="1">Uncharacterized protein</fullName>
    </submittedName>
</protein>
<reference evidence="1 2" key="1">
    <citation type="submission" date="2024-01" db="EMBL/GenBank/DDBJ databases">
        <authorList>
            <person name="Waweru B."/>
        </authorList>
    </citation>
    <scope>NUCLEOTIDE SEQUENCE [LARGE SCALE GENOMIC DNA]</scope>
</reference>
<organism evidence="1 2">
    <name type="scientific">Dovyalis caffra</name>
    <dbReference type="NCBI Taxonomy" id="77055"/>
    <lineage>
        <taxon>Eukaryota</taxon>
        <taxon>Viridiplantae</taxon>
        <taxon>Streptophyta</taxon>
        <taxon>Embryophyta</taxon>
        <taxon>Tracheophyta</taxon>
        <taxon>Spermatophyta</taxon>
        <taxon>Magnoliopsida</taxon>
        <taxon>eudicotyledons</taxon>
        <taxon>Gunneridae</taxon>
        <taxon>Pentapetalae</taxon>
        <taxon>rosids</taxon>
        <taxon>fabids</taxon>
        <taxon>Malpighiales</taxon>
        <taxon>Salicaceae</taxon>
        <taxon>Flacourtieae</taxon>
        <taxon>Dovyalis</taxon>
    </lineage>
</organism>
<dbReference type="Proteomes" id="UP001314170">
    <property type="component" value="Unassembled WGS sequence"/>
</dbReference>
<accession>A0AAV1SQ73</accession>
<name>A0AAV1SQ73_9ROSI</name>
<dbReference type="EMBL" id="CAWUPB010001194">
    <property type="protein sequence ID" value="CAK7353772.1"/>
    <property type="molecule type" value="Genomic_DNA"/>
</dbReference>
<keyword evidence="2" id="KW-1185">Reference proteome</keyword>
<evidence type="ECO:0000313" key="1">
    <source>
        <dbReference type="EMBL" id="CAK7353772.1"/>
    </source>
</evidence>
<gene>
    <name evidence="1" type="ORF">DCAF_LOCUS24900</name>
</gene>
<dbReference type="AlphaFoldDB" id="A0AAV1SQ73"/>
<comment type="caution">
    <text evidence="1">The sequence shown here is derived from an EMBL/GenBank/DDBJ whole genome shotgun (WGS) entry which is preliminary data.</text>
</comment>
<sequence length="73" mass="8303">MRRYADRILSGGEELFDMKKKFERDLEVGAVGDFQTTEDQLIEFIKIRKGEKKKALDLFATIADHIVASEGSP</sequence>